<keyword evidence="3" id="KW-1185">Reference proteome</keyword>
<evidence type="ECO:0000313" key="3">
    <source>
        <dbReference type="Proteomes" id="UP000439903"/>
    </source>
</evidence>
<evidence type="ECO:0000256" key="1">
    <source>
        <dbReference type="SAM" id="MobiDB-lite"/>
    </source>
</evidence>
<dbReference type="OrthoDB" id="2417946at2759"/>
<dbReference type="AlphaFoldDB" id="A0A8H4B1W4"/>
<dbReference type="Proteomes" id="UP000439903">
    <property type="component" value="Unassembled WGS sequence"/>
</dbReference>
<comment type="caution">
    <text evidence="2">The sequence shown here is derived from an EMBL/GenBank/DDBJ whole genome shotgun (WGS) entry which is preliminary data.</text>
</comment>
<evidence type="ECO:0008006" key="4">
    <source>
        <dbReference type="Google" id="ProtNLM"/>
    </source>
</evidence>
<organism evidence="2 3">
    <name type="scientific">Gigaspora margarita</name>
    <dbReference type="NCBI Taxonomy" id="4874"/>
    <lineage>
        <taxon>Eukaryota</taxon>
        <taxon>Fungi</taxon>
        <taxon>Fungi incertae sedis</taxon>
        <taxon>Mucoromycota</taxon>
        <taxon>Glomeromycotina</taxon>
        <taxon>Glomeromycetes</taxon>
        <taxon>Diversisporales</taxon>
        <taxon>Gigasporaceae</taxon>
        <taxon>Gigaspora</taxon>
    </lineage>
</organism>
<proteinExistence type="predicted"/>
<accession>A0A8H4B1W4</accession>
<sequence>MKSNGYHNNINHNKKHKYVPPNEKNDEIQDMFKVQNRQVLRKSINDYDASINLSEFQQSTDEFQPLTDNTYILNSKQSSCFDLTSKFEGFIFDNNVIKRASKRAFKIDIDKVESKTQLNNEITKVEKCNNKLDALFKRNLISCKNISNFLPFFIGDTFLQTLDSLATSECSYTKWEKEELNIPKSNIKPTEEFVKVVENALKSKDKETRLRGISKEYGDFYACRLVFGGAMIKEAYNEEILNIDNSQPSKIRVVGGIKEQINGFSLKPWIKSLKDRDVWDIIEYDEIYSIFDLLNDSLQKEVLDVLGYRVLKAGINDVPLNWDFSKNATYVHSLATQFADLDKITKVNNCYIFASIIDKNDRDIFSLRVVYVHEHMPLIVVHLKKSLHKKHKNSPIKVGWIIVGPPTNFDIDQTKCPVMIKSGEIEFSKSCTLNTCVLGLPEVNTKCLMHLSVYDINDINKLVNDEKVPQRTALFCW</sequence>
<reference evidence="2 3" key="1">
    <citation type="journal article" date="2019" name="Environ. Microbiol.">
        <title>At the nexus of three kingdoms: the genome of the mycorrhizal fungus Gigaspora margarita provides insights into plant, endobacterial and fungal interactions.</title>
        <authorList>
            <person name="Venice F."/>
            <person name="Ghignone S."/>
            <person name="Salvioli di Fossalunga A."/>
            <person name="Amselem J."/>
            <person name="Novero M."/>
            <person name="Xianan X."/>
            <person name="Sedzielewska Toro K."/>
            <person name="Morin E."/>
            <person name="Lipzen A."/>
            <person name="Grigoriev I.V."/>
            <person name="Henrissat B."/>
            <person name="Martin F.M."/>
            <person name="Bonfante P."/>
        </authorList>
    </citation>
    <scope>NUCLEOTIDE SEQUENCE [LARGE SCALE GENOMIC DNA]</scope>
    <source>
        <strain evidence="2 3">BEG34</strain>
    </source>
</reference>
<name>A0A8H4B1W4_GIGMA</name>
<gene>
    <name evidence="2" type="ORF">F8M41_020065</name>
</gene>
<evidence type="ECO:0000313" key="2">
    <source>
        <dbReference type="EMBL" id="KAF0553678.1"/>
    </source>
</evidence>
<protein>
    <recommendedName>
        <fullName evidence="4">MACPF domain-containing protein</fullName>
    </recommendedName>
</protein>
<feature type="region of interest" description="Disordered" evidence="1">
    <location>
        <begin position="1"/>
        <end position="22"/>
    </location>
</feature>
<dbReference type="EMBL" id="WTPW01000055">
    <property type="protein sequence ID" value="KAF0553678.1"/>
    <property type="molecule type" value="Genomic_DNA"/>
</dbReference>